<reference evidence="2" key="1">
    <citation type="journal article" date="2017" name="Nat. Ecol. Evol.">
        <title>Genome expansion and lineage-specific genetic innovations in the forest pathogenic fungi Armillaria.</title>
        <authorList>
            <person name="Sipos G."/>
            <person name="Prasanna A.N."/>
            <person name="Walter M.C."/>
            <person name="O'Connor E."/>
            <person name="Balint B."/>
            <person name="Krizsan K."/>
            <person name="Kiss B."/>
            <person name="Hess J."/>
            <person name="Varga T."/>
            <person name="Slot J."/>
            <person name="Riley R."/>
            <person name="Boka B."/>
            <person name="Rigling D."/>
            <person name="Barry K."/>
            <person name="Lee J."/>
            <person name="Mihaltcheva S."/>
            <person name="LaButti K."/>
            <person name="Lipzen A."/>
            <person name="Waldron R."/>
            <person name="Moloney N.M."/>
            <person name="Sperisen C."/>
            <person name="Kredics L."/>
            <person name="Vagvoelgyi C."/>
            <person name="Patrignani A."/>
            <person name="Fitzpatrick D."/>
            <person name="Nagy I."/>
            <person name="Doyle S."/>
            <person name="Anderson J.B."/>
            <person name="Grigoriev I.V."/>
            <person name="Gueldener U."/>
            <person name="Muensterkoetter M."/>
            <person name="Nagy L.G."/>
        </authorList>
    </citation>
    <scope>NUCLEOTIDE SEQUENCE [LARGE SCALE GENOMIC DNA]</scope>
    <source>
        <strain evidence="2">28-4</strain>
    </source>
</reference>
<proteinExistence type="predicted"/>
<dbReference type="EMBL" id="KZ293437">
    <property type="protein sequence ID" value="PBK67224.1"/>
    <property type="molecule type" value="Genomic_DNA"/>
</dbReference>
<gene>
    <name evidence="1" type="ORF">ARMSODRAFT_323764</name>
</gene>
<evidence type="ECO:0000313" key="1">
    <source>
        <dbReference type="EMBL" id="PBK67224.1"/>
    </source>
</evidence>
<name>A0A2H3BEA1_9AGAR</name>
<organism evidence="1 2">
    <name type="scientific">Armillaria solidipes</name>
    <dbReference type="NCBI Taxonomy" id="1076256"/>
    <lineage>
        <taxon>Eukaryota</taxon>
        <taxon>Fungi</taxon>
        <taxon>Dikarya</taxon>
        <taxon>Basidiomycota</taxon>
        <taxon>Agaricomycotina</taxon>
        <taxon>Agaricomycetes</taxon>
        <taxon>Agaricomycetidae</taxon>
        <taxon>Agaricales</taxon>
        <taxon>Marasmiineae</taxon>
        <taxon>Physalacriaceae</taxon>
        <taxon>Armillaria</taxon>
    </lineage>
</organism>
<dbReference type="Proteomes" id="UP000218334">
    <property type="component" value="Unassembled WGS sequence"/>
</dbReference>
<evidence type="ECO:0000313" key="2">
    <source>
        <dbReference type="Proteomes" id="UP000218334"/>
    </source>
</evidence>
<protein>
    <submittedName>
        <fullName evidence="1">Uncharacterized protein</fullName>
    </submittedName>
</protein>
<sequence length="106" mass="12425">MYIPKWTHAYYNILIDIMVLPGVCMPSRMRRHHVYFALTGTTGRRFLRFSHILTTSFPETQAPPTSLRPCLRRLISTSDMWPIVPPRRALPSHEIHGPMRFYGTRT</sequence>
<accession>A0A2H3BEA1</accession>
<keyword evidence="2" id="KW-1185">Reference proteome</keyword>
<dbReference type="AlphaFoldDB" id="A0A2H3BEA1"/>